<evidence type="ECO:0000313" key="2">
    <source>
        <dbReference type="Proteomes" id="UP001519460"/>
    </source>
</evidence>
<feature type="non-terminal residue" evidence="1">
    <location>
        <position position="1"/>
    </location>
</feature>
<evidence type="ECO:0000313" key="1">
    <source>
        <dbReference type="EMBL" id="KAK7478714.1"/>
    </source>
</evidence>
<sequence>EEWSITDTTQSTQTYFTMQTVSSSLLPKFSLNSTTRLVVAFAQGFGGFYNRR</sequence>
<dbReference type="Proteomes" id="UP001519460">
    <property type="component" value="Unassembled WGS sequence"/>
</dbReference>
<gene>
    <name evidence="1" type="ORF">BaRGS_00030018</name>
</gene>
<reference evidence="1 2" key="1">
    <citation type="journal article" date="2023" name="Sci. Data">
        <title>Genome assembly of the Korean intertidal mud-creeper Batillaria attramentaria.</title>
        <authorList>
            <person name="Patra A.K."/>
            <person name="Ho P.T."/>
            <person name="Jun S."/>
            <person name="Lee S.J."/>
            <person name="Kim Y."/>
            <person name="Won Y.J."/>
        </authorList>
    </citation>
    <scope>NUCLEOTIDE SEQUENCE [LARGE SCALE GENOMIC DNA]</scope>
    <source>
        <strain evidence="1">Wonlab-2016</strain>
    </source>
</reference>
<comment type="caution">
    <text evidence="1">The sequence shown here is derived from an EMBL/GenBank/DDBJ whole genome shotgun (WGS) entry which is preliminary data.</text>
</comment>
<dbReference type="EMBL" id="JACVVK020000318">
    <property type="protein sequence ID" value="KAK7478714.1"/>
    <property type="molecule type" value="Genomic_DNA"/>
</dbReference>
<name>A0ABD0JUH7_9CAEN</name>
<accession>A0ABD0JUH7</accession>
<proteinExistence type="predicted"/>
<organism evidence="1 2">
    <name type="scientific">Batillaria attramentaria</name>
    <dbReference type="NCBI Taxonomy" id="370345"/>
    <lineage>
        <taxon>Eukaryota</taxon>
        <taxon>Metazoa</taxon>
        <taxon>Spiralia</taxon>
        <taxon>Lophotrochozoa</taxon>
        <taxon>Mollusca</taxon>
        <taxon>Gastropoda</taxon>
        <taxon>Caenogastropoda</taxon>
        <taxon>Sorbeoconcha</taxon>
        <taxon>Cerithioidea</taxon>
        <taxon>Batillariidae</taxon>
        <taxon>Batillaria</taxon>
    </lineage>
</organism>
<protein>
    <submittedName>
        <fullName evidence="1">Uncharacterized protein</fullName>
    </submittedName>
</protein>
<keyword evidence="2" id="KW-1185">Reference proteome</keyword>
<dbReference type="AlphaFoldDB" id="A0ABD0JUH7"/>